<sequence length="159" mass="18032">MAFNDVKIETFFVHDDGHFFPNNNHLPVIVYRQVFDGKSVSASSWEQLFKQNNFGNSWRDGIFSYHHYHSTAHEALGCYGGRAQVRLGGYNEQVRKDIELTAGDCILIPAGVAHKNMQQDNGFSVVGAYDADGKDYDMNYGKNAEERSKAEENIKQVNY</sequence>
<evidence type="ECO:0008006" key="3">
    <source>
        <dbReference type="Google" id="ProtNLM"/>
    </source>
</evidence>
<gene>
    <name evidence="1" type="ORF">UXM345_LOCUS25253</name>
</gene>
<dbReference type="Gene3D" id="2.60.120.10">
    <property type="entry name" value="Jelly Rolls"/>
    <property type="match status" value="1"/>
</dbReference>
<dbReference type="InterPro" id="IPR011051">
    <property type="entry name" value="RmlC_Cupin_sf"/>
</dbReference>
<protein>
    <recommendedName>
        <fullName evidence="3">Cupin type-1 domain-containing protein</fullName>
    </recommendedName>
</protein>
<dbReference type="InterPro" id="IPR047121">
    <property type="entry name" value="YjiB-like"/>
</dbReference>
<evidence type="ECO:0000313" key="2">
    <source>
        <dbReference type="Proteomes" id="UP000663842"/>
    </source>
</evidence>
<reference evidence="1" key="1">
    <citation type="submission" date="2021-02" db="EMBL/GenBank/DDBJ databases">
        <authorList>
            <person name="Nowell W R."/>
        </authorList>
    </citation>
    <scope>NUCLEOTIDE SEQUENCE</scope>
</reference>
<dbReference type="SUPFAM" id="SSF51182">
    <property type="entry name" value="RmlC-like cupins"/>
    <property type="match status" value="1"/>
</dbReference>
<accession>A0A819YSS8</accession>
<dbReference type="PIRSF" id="PIRSF019307">
    <property type="entry name" value="UCP019307"/>
    <property type="match status" value="1"/>
</dbReference>
<dbReference type="PANTHER" id="PTHR36448">
    <property type="entry name" value="BLR7373 PROTEIN"/>
    <property type="match status" value="1"/>
</dbReference>
<dbReference type="PANTHER" id="PTHR36448:SF2">
    <property type="entry name" value="CUPIN TYPE-1 DOMAIN-CONTAINING PROTEIN"/>
    <property type="match status" value="1"/>
</dbReference>
<dbReference type="InterPro" id="IPR014710">
    <property type="entry name" value="RmlC-like_jellyroll"/>
</dbReference>
<dbReference type="EMBL" id="CAJOBF010004799">
    <property type="protein sequence ID" value="CAF4153306.1"/>
    <property type="molecule type" value="Genomic_DNA"/>
</dbReference>
<dbReference type="AlphaFoldDB" id="A0A819YSS8"/>
<organism evidence="1 2">
    <name type="scientific">Rotaria magnacalcarata</name>
    <dbReference type="NCBI Taxonomy" id="392030"/>
    <lineage>
        <taxon>Eukaryota</taxon>
        <taxon>Metazoa</taxon>
        <taxon>Spiralia</taxon>
        <taxon>Gnathifera</taxon>
        <taxon>Rotifera</taxon>
        <taxon>Eurotatoria</taxon>
        <taxon>Bdelloidea</taxon>
        <taxon>Philodinida</taxon>
        <taxon>Philodinidae</taxon>
        <taxon>Rotaria</taxon>
    </lineage>
</organism>
<proteinExistence type="predicted"/>
<name>A0A819YSS8_9BILA</name>
<dbReference type="Proteomes" id="UP000663842">
    <property type="component" value="Unassembled WGS sequence"/>
</dbReference>
<dbReference type="CDD" id="cd02219">
    <property type="entry name" value="cupin_YjlB-like"/>
    <property type="match status" value="1"/>
</dbReference>
<dbReference type="InterPro" id="IPR014500">
    <property type="entry name" value="UCP019307_cupin"/>
</dbReference>
<comment type="caution">
    <text evidence="1">The sequence shown here is derived from an EMBL/GenBank/DDBJ whole genome shotgun (WGS) entry which is preliminary data.</text>
</comment>
<evidence type="ECO:0000313" key="1">
    <source>
        <dbReference type="EMBL" id="CAF4153306.1"/>
    </source>
</evidence>